<dbReference type="OrthoDB" id="2739040at2"/>
<keyword evidence="2" id="KW-1185">Reference proteome</keyword>
<dbReference type="EMBL" id="FMAU01000001">
    <property type="protein sequence ID" value="SCB75973.1"/>
    <property type="molecule type" value="Genomic_DNA"/>
</dbReference>
<dbReference type="Proteomes" id="UP000181997">
    <property type="component" value="Unassembled WGS sequence"/>
</dbReference>
<name>A0A0V8HPN6_9BACI</name>
<dbReference type="AlphaFoldDB" id="A0A0V8HPN6"/>
<sequence>MRRLVLIAGSIGVAIFIFVLSAYRFTPESAALSNPAVTDDFEYVDQKGIGEAEVLLFKSDVKEEYMTVLAEKSGFLYRSNTSTYTPYTSDPLQLIGGMSVTTEENSLTYLSVLSKDEKVAYIEAGVEPHVERREVSKGERVTFLFPFSEQIDKLNATAFDEKGKELYYFGYPKGTNMFRQEDFRWHEYK</sequence>
<dbReference type="RefSeq" id="WP_058297231.1">
    <property type="nucleotide sequence ID" value="NZ_FMAU01000001.1"/>
</dbReference>
<evidence type="ECO:0000313" key="2">
    <source>
        <dbReference type="Proteomes" id="UP000181997"/>
    </source>
</evidence>
<organism evidence="1 2">
    <name type="scientific">[Bacillus] enclensis</name>
    <dbReference type="NCBI Taxonomy" id="1402860"/>
    <lineage>
        <taxon>Bacteria</taxon>
        <taxon>Bacillati</taxon>
        <taxon>Bacillota</taxon>
        <taxon>Bacilli</taxon>
        <taxon>Bacillales</taxon>
        <taxon>Bacillaceae</taxon>
        <taxon>Rossellomorea</taxon>
    </lineage>
</organism>
<accession>A0A0V8HPN6</accession>
<proteinExistence type="predicted"/>
<protein>
    <submittedName>
        <fullName evidence="1">Uncharacterized protein</fullName>
    </submittedName>
</protein>
<reference evidence="2" key="1">
    <citation type="submission" date="2016-08" db="EMBL/GenBank/DDBJ databases">
        <authorList>
            <person name="Varghese N."/>
            <person name="Submissions Spin"/>
        </authorList>
    </citation>
    <scope>NUCLEOTIDE SEQUENCE [LARGE SCALE GENOMIC DNA]</scope>
    <source>
        <strain evidence="2">SGD-1123</strain>
    </source>
</reference>
<evidence type="ECO:0000313" key="1">
    <source>
        <dbReference type="EMBL" id="SCB75973.1"/>
    </source>
</evidence>
<gene>
    <name evidence="1" type="ORF">GA0061094_0322</name>
</gene>